<reference evidence="1 2" key="1">
    <citation type="journal article" date="2019" name="Sci. Rep.">
        <title>Orb-weaving spider Araneus ventricosus genome elucidates the spidroin gene catalogue.</title>
        <authorList>
            <person name="Kono N."/>
            <person name="Nakamura H."/>
            <person name="Ohtoshi R."/>
            <person name="Moran D.A.P."/>
            <person name="Shinohara A."/>
            <person name="Yoshida Y."/>
            <person name="Fujiwara M."/>
            <person name="Mori M."/>
            <person name="Tomita M."/>
            <person name="Arakawa K."/>
        </authorList>
    </citation>
    <scope>NUCLEOTIDE SEQUENCE [LARGE SCALE GENOMIC DNA]</scope>
</reference>
<evidence type="ECO:0000313" key="2">
    <source>
        <dbReference type="Proteomes" id="UP000499080"/>
    </source>
</evidence>
<dbReference type="Proteomes" id="UP000499080">
    <property type="component" value="Unassembled WGS sequence"/>
</dbReference>
<keyword evidence="2" id="KW-1185">Reference proteome</keyword>
<dbReference type="AlphaFoldDB" id="A0A4Y2W4R5"/>
<proteinExistence type="predicted"/>
<comment type="caution">
    <text evidence="1">The sequence shown here is derived from an EMBL/GenBank/DDBJ whole genome shotgun (WGS) entry which is preliminary data.</text>
</comment>
<gene>
    <name evidence="1" type="ORF">AVEN_226920_1</name>
</gene>
<organism evidence="1 2">
    <name type="scientific">Araneus ventricosus</name>
    <name type="common">Orbweaver spider</name>
    <name type="synonym">Epeira ventricosa</name>
    <dbReference type="NCBI Taxonomy" id="182803"/>
    <lineage>
        <taxon>Eukaryota</taxon>
        <taxon>Metazoa</taxon>
        <taxon>Ecdysozoa</taxon>
        <taxon>Arthropoda</taxon>
        <taxon>Chelicerata</taxon>
        <taxon>Arachnida</taxon>
        <taxon>Araneae</taxon>
        <taxon>Araneomorphae</taxon>
        <taxon>Entelegynae</taxon>
        <taxon>Araneoidea</taxon>
        <taxon>Araneidae</taxon>
        <taxon>Araneus</taxon>
    </lineage>
</organism>
<dbReference type="EMBL" id="BGPR01056157">
    <property type="protein sequence ID" value="GBO32673.1"/>
    <property type="molecule type" value="Genomic_DNA"/>
</dbReference>
<name>A0A4Y2W4R5_ARAVE</name>
<accession>A0A4Y2W4R5</accession>
<protein>
    <submittedName>
        <fullName evidence="1">Uncharacterized protein</fullName>
    </submittedName>
</protein>
<evidence type="ECO:0000313" key="1">
    <source>
        <dbReference type="EMBL" id="GBO32673.1"/>
    </source>
</evidence>
<sequence>MNFKYSITYWCRVFIVRKDENRISCFLPPPGHCNSKLAILIKSFYTGVYNAGAAVSDLLSWWPAFQMYCMAKVWAGCSGSNVPNLILPGDLECVYGRSPSK</sequence>